<proteinExistence type="predicted"/>
<dbReference type="Proteomes" id="UP000032702">
    <property type="component" value="Unassembled WGS sequence"/>
</dbReference>
<accession>Q08MA8</accession>
<gene>
    <name evidence="2" type="ORF">STIAU_1908</name>
</gene>
<feature type="non-terminal residue" evidence="2">
    <location>
        <position position="1"/>
    </location>
</feature>
<organism evidence="2 3">
    <name type="scientific">Stigmatella aurantiaca (strain DW4/3-1)</name>
    <dbReference type="NCBI Taxonomy" id="378806"/>
    <lineage>
        <taxon>Bacteria</taxon>
        <taxon>Pseudomonadati</taxon>
        <taxon>Myxococcota</taxon>
        <taxon>Myxococcia</taxon>
        <taxon>Myxococcales</taxon>
        <taxon>Cystobacterineae</taxon>
        <taxon>Archangiaceae</taxon>
        <taxon>Stigmatella</taxon>
    </lineage>
</organism>
<protein>
    <submittedName>
        <fullName evidence="2">Uncharacterized protein</fullName>
    </submittedName>
</protein>
<name>Q08MA8_STIAD</name>
<feature type="region of interest" description="Disordered" evidence="1">
    <location>
        <begin position="1"/>
        <end position="28"/>
    </location>
</feature>
<dbReference type="EMBL" id="AAMD01000395">
    <property type="protein sequence ID" value="EAU61619.1"/>
    <property type="molecule type" value="Genomic_DNA"/>
</dbReference>
<dbReference type="AlphaFoldDB" id="Q08MA8"/>
<evidence type="ECO:0000313" key="3">
    <source>
        <dbReference type="Proteomes" id="UP000032702"/>
    </source>
</evidence>
<evidence type="ECO:0000256" key="1">
    <source>
        <dbReference type="SAM" id="MobiDB-lite"/>
    </source>
</evidence>
<evidence type="ECO:0000313" key="2">
    <source>
        <dbReference type="EMBL" id="EAU61619.1"/>
    </source>
</evidence>
<sequence length="28" mass="2758">DAADDLGEGQHESPGPRGVAAVAHRASS</sequence>
<reference evidence="2 3" key="1">
    <citation type="submission" date="2006-04" db="EMBL/GenBank/DDBJ databases">
        <authorList>
            <person name="Nierman W.C."/>
        </authorList>
    </citation>
    <scope>NUCLEOTIDE SEQUENCE [LARGE SCALE GENOMIC DNA]</scope>
    <source>
        <strain evidence="2 3">DW4/3-1</strain>
    </source>
</reference>
<comment type="caution">
    <text evidence="2">The sequence shown here is derived from an EMBL/GenBank/DDBJ whole genome shotgun (WGS) entry which is preliminary data.</text>
</comment>